<organism evidence="1 2">
    <name type="scientific">Ascobolus immersus RN42</name>
    <dbReference type="NCBI Taxonomy" id="1160509"/>
    <lineage>
        <taxon>Eukaryota</taxon>
        <taxon>Fungi</taxon>
        <taxon>Dikarya</taxon>
        <taxon>Ascomycota</taxon>
        <taxon>Pezizomycotina</taxon>
        <taxon>Pezizomycetes</taxon>
        <taxon>Pezizales</taxon>
        <taxon>Ascobolaceae</taxon>
        <taxon>Ascobolus</taxon>
    </lineage>
</organism>
<keyword evidence="2" id="KW-1185">Reference proteome</keyword>
<proteinExistence type="predicted"/>
<reference evidence="1 2" key="1">
    <citation type="journal article" date="2018" name="Nat. Ecol. Evol.">
        <title>Pezizomycetes genomes reveal the molecular basis of ectomycorrhizal truffle lifestyle.</title>
        <authorList>
            <person name="Murat C."/>
            <person name="Payen T."/>
            <person name="Noel B."/>
            <person name="Kuo A."/>
            <person name="Morin E."/>
            <person name="Chen J."/>
            <person name="Kohler A."/>
            <person name="Krizsan K."/>
            <person name="Balestrini R."/>
            <person name="Da Silva C."/>
            <person name="Montanini B."/>
            <person name="Hainaut M."/>
            <person name="Levati E."/>
            <person name="Barry K.W."/>
            <person name="Belfiori B."/>
            <person name="Cichocki N."/>
            <person name="Clum A."/>
            <person name="Dockter R.B."/>
            <person name="Fauchery L."/>
            <person name="Guy J."/>
            <person name="Iotti M."/>
            <person name="Le Tacon F."/>
            <person name="Lindquist E.A."/>
            <person name="Lipzen A."/>
            <person name="Malagnac F."/>
            <person name="Mello A."/>
            <person name="Molinier V."/>
            <person name="Miyauchi S."/>
            <person name="Poulain J."/>
            <person name="Riccioni C."/>
            <person name="Rubini A."/>
            <person name="Sitrit Y."/>
            <person name="Splivallo R."/>
            <person name="Traeger S."/>
            <person name="Wang M."/>
            <person name="Zifcakova L."/>
            <person name="Wipf D."/>
            <person name="Zambonelli A."/>
            <person name="Paolocci F."/>
            <person name="Nowrousian M."/>
            <person name="Ottonello S."/>
            <person name="Baldrian P."/>
            <person name="Spatafora J.W."/>
            <person name="Henrissat B."/>
            <person name="Nagy L.G."/>
            <person name="Aury J.M."/>
            <person name="Wincker P."/>
            <person name="Grigoriev I.V."/>
            <person name="Bonfante P."/>
            <person name="Martin F.M."/>
        </authorList>
    </citation>
    <scope>NUCLEOTIDE SEQUENCE [LARGE SCALE GENOMIC DNA]</scope>
    <source>
        <strain evidence="1 2">RN42</strain>
    </source>
</reference>
<protein>
    <submittedName>
        <fullName evidence="1">Uncharacterized protein</fullName>
    </submittedName>
</protein>
<dbReference type="AlphaFoldDB" id="A0A3N4HE10"/>
<accession>A0A3N4HE10</accession>
<evidence type="ECO:0000313" key="1">
    <source>
        <dbReference type="EMBL" id="RPA71228.1"/>
    </source>
</evidence>
<sequence>MLLRFEDTRSSCSVSTPPTRLKRRISGYTSPCAFRFCSRPGCHQLSLFQEKKKPPANLPTTSNPFAPPANQFLRKQTILLRNFDLKSTPLPSPPPPVRHFTRYIVTIKTLRPAGRLLLHPKSAIQHSLGQYDHTIGWSRLHGATRGRVEANVLTGESTVFGRSGDGIRLGLAFSIAGLEAVWLLRGCFAPPVFR</sequence>
<evidence type="ECO:0000313" key="2">
    <source>
        <dbReference type="Proteomes" id="UP000275078"/>
    </source>
</evidence>
<dbReference type="Proteomes" id="UP000275078">
    <property type="component" value="Unassembled WGS sequence"/>
</dbReference>
<dbReference type="EMBL" id="ML119956">
    <property type="protein sequence ID" value="RPA71228.1"/>
    <property type="molecule type" value="Genomic_DNA"/>
</dbReference>
<name>A0A3N4HE10_ASCIM</name>
<gene>
    <name evidence="1" type="ORF">BJ508DRAFT_103465</name>
</gene>